<dbReference type="Proteomes" id="UP001199106">
    <property type="component" value="Unassembled WGS sequence"/>
</dbReference>
<feature type="compositionally biased region" description="Low complexity" evidence="1">
    <location>
        <begin position="379"/>
        <end position="396"/>
    </location>
</feature>
<feature type="compositionally biased region" description="Basic and acidic residues" evidence="1">
    <location>
        <begin position="877"/>
        <end position="886"/>
    </location>
</feature>
<feature type="region of interest" description="Disordered" evidence="1">
    <location>
        <begin position="876"/>
        <end position="932"/>
    </location>
</feature>
<feature type="compositionally biased region" description="Acidic residues" evidence="1">
    <location>
        <begin position="313"/>
        <end position="336"/>
    </location>
</feature>
<proteinExistence type="predicted"/>
<feature type="compositionally biased region" description="Basic and acidic residues" evidence="1">
    <location>
        <begin position="900"/>
        <end position="910"/>
    </location>
</feature>
<organism evidence="2 3">
    <name type="scientific">Alternaria panax</name>
    <dbReference type="NCBI Taxonomy" id="48097"/>
    <lineage>
        <taxon>Eukaryota</taxon>
        <taxon>Fungi</taxon>
        <taxon>Dikarya</taxon>
        <taxon>Ascomycota</taxon>
        <taxon>Pezizomycotina</taxon>
        <taxon>Dothideomycetes</taxon>
        <taxon>Pleosporomycetidae</taxon>
        <taxon>Pleosporales</taxon>
        <taxon>Pleosporineae</taxon>
        <taxon>Pleosporaceae</taxon>
        <taxon>Alternaria</taxon>
        <taxon>Alternaria sect. Panax</taxon>
    </lineage>
</organism>
<reference evidence="2" key="1">
    <citation type="submission" date="2021-07" db="EMBL/GenBank/DDBJ databases">
        <title>Genome Resource of American Ginseng Black Spot Pathogen Alternaria panax.</title>
        <authorList>
            <person name="Qiu C."/>
            <person name="Wang W."/>
            <person name="Liu Z."/>
        </authorList>
    </citation>
    <scope>NUCLEOTIDE SEQUENCE</scope>
    <source>
        <strain evidence="2">BNCC115425</strain>
    </source>
</reference>
<name>A0AAD4NVG3_9PLEO</name>
<evidence type="ECO:0000313" key="2">
    <source>
        <dbReference type="EMBL" id="KAG9195878.1"/>
    </source>
</evidence>
<accession>A0AAD4NVG3</accession>
<dbReference type="EMBL" id="JAANER010000001">
    <property type="protein sequence ID" value="KAG9195878.1"/>
    <property type="molecule type" value="Genomic_DNA"/>
</dbReference>
<feature type="region of interest" description="Disordered" evidence="1">
    <location>
        <begin position="267"/>
        <end position="407"/>
    </location>
</feature>
<feature type="compositionally biased region" description="Low complexity" evidence="1">
    <location>
        <begin position="158"/>
        <end position="167"/>
    </location>
</feature>
<gene>
    <name evidence="2" type="ORF">G6011_00999</name>
</gene>
<feature type="compositionally biased region" description="Pro residues" evidence="1">
    <location>
        <begin position="181"/>
        <end position="191"/>
    </location>
</feature>
<comment type="caution">
    <text evidence="2">The sequence shown here is derived from an EMBL/GenBank/DDBJ whole genome shotgun (WGS) entry which is preliminary data.</text>
</comment>
<feature type="region of interest" description="Disordered" evidence="1">
    <location>
        <begin position="158"/>
        <end position="217"/>
    </location>
</feature>
<feature type="compositionally biased region" description="Polar residues" evidence="1">
    <location>
        <begin position="50"/>
        <end position="61"/>
    </location>
</feature>
<evidence type="ECO:0000256" key="1">
    <source>
        <dbReference type="SAM" id="MobiDB-lite"/>
    </source>
</evidence>
<sequence>MYRRPINHAIANEDDVAAAVATSSSSPSNPPDNGATPTSWFSDEEDVDTSAISNTDLDANDTSVLSLASSLASSPPPLLSTPNSSNKKTEAPSGLLPDKPLSSPTHNPPIHTFTTINAFPSPAATPTPPPRAARSSELLNARIASYEARTAEAAAIATARATARASTGVSVKSTPAVNAKPEPPSLSPLSPPGNRYDTVSQHLTAPPPTRVKKADNTQKLRIVTAQEPTDPPSLAKQKTRTLFSVTSQLSPFADFYAAATDQFPRSTAEDAGCLEPEYRDHVGDEAPGPSRRRGGMMVSELEEGLLKRWENESAVEDGDEDEEEEEDWEKDDENKDEESALPSFPQLSRFQIGGEEDMTAFTGGASSSRQGNVGGKTNSRSSHVSSSPSVSELSVSDAQREEANRSFWTDVQTEVREAADSVLAAGKKSPRYPRTNSDFSHSALPARNEHSEPVEPTGFSTRKPDREDVYQVFLSGYPNHQVSDVFYDSIDQTQRMNEEAKRRAICIDDPDAEFTLPPCVACETIKLPLHERLSMLPSPSNFTPLLAPKLFTFGTYNYRPRDHSLQAIEMASTAPDLELKDESLKARAVQFNKNREVIENALKEGGILRGEPDVVHARECQTCHRATTSKSTCNGHQSSADVRLMQSLILEQHELRQDLERLEALERGIHTSFSTLGSLPVRHRYGNAEQRQRLADRTEQGRQERRRQAEVDHAEMERRERETAADVESSDAAIQNSFLLEQELDQALEAVEAAVKRLPVAASVSVATANQALEAVDRLMAHLPIAASMMYPTANLATGEHFPFVDQAGPARPATRRSSSVYSDRLGRSKSRATTPHAVLEVPEITDGENVPHPPQRGAPDRAAAHQIMKGVQTYRETGRTSRELEGSGPVVGESARVGRTKERVRREDAVVTSPSRQEEERYPKRQNIVQL</sequence>
<evidence type="ECO:0000313" key="3">
    <source>
        <dbReference type="Proteomes" id="UP001199106"/>
    </source>
</evidence>
<feature type="compositionally biased region" description="Low complexity" evidence="1">
    <location>
        <begin position="62"/>
        <end position="73"/>
    </location>
</feature>
<feature type="region of interest" description="Disordered" evidence="1">
    <location>
        <begin position="1"/>
        <end position="136"/>
    </location>
</feature>
<feature type="region of interest" description="Disordered" evidence="1">
    <location>
        <begin position="422"/>
        <end position="462"/>
    </location>
</feature>
<feature type="region of interest" description="Disordered" evidence="1">
    <location>
        <begin position="684"/>
        <end position="728"/>
    </location>
</feature>
<feature type="compositionally biased region" description="Basic and acidic residues" evidence="1">
    <location>
        <begin position="690"/>
        <end position="724"/>
    </location>
</feature>
<feature type="region of interest" description="Disordered" evidence="1">
    <location>
        <begin position="809"/>
        <end position="833"/>
    </location>
</feature>
<feature type="compositionally biased region" description="Low complexity" evidence="1">
    <location>
        <begin position="17"/>
        <end position="35"/>
    </location>
</feature>
<keyword evidence="3" id="KW-1185">Reference proteome</keyword>
<dbReference type="AlphaFoldDB" id="A0AAD4NVG3"/>
<protein>
    <submittedName>
        <fullName evidence="2">Uncharacterized protein</fullName>
    </submittedName>
</protein>
<feature type="compositionally biased region" description="Polar residues" evidence="1">
    <location>
        <begin position="364"/>
        <end position="378"/>
    </location>
</feature>